<proteinExistence type="predicted"/>
<sequence length="130" mass="14530">MTGTPDTYMNASIIFPTHRASASFPPLELTKNLFPAITSVIIFKVRRSIHSLITTLAWFHCLVILYDKGMFRAKPDHEDGTMFVSHGRQGSGNWVLAADLMTVADNWPATCWFWGQHTLNCGTTAISYPP</sequence>
<name>A0A8T1NGB0_CARIL</name>
<keyword evidence="2" id="KW-1185">Reference proteome</keyword>
<evidence type="ECO:0000313" key="1">
    <source>
        <dbReference type="EMBL" id="KAG6628831.1"/>
    </source>
</evidence>
<comment type="caution">
    <text evidence="1">The sequence shown here is derived from an EMBL/GenBank/DDBJ whole genome shotgun (WGS) entry which is preliminary data.</text>
</comment>
<dbReference type="AlphaFoldDB" id="A0A8T1NGB0"/>
<dbReference type="EMBL" id="CM031822">
    <property type="protein sequence ID" value="KAG6628831.1"/>
    <property type="molecule type" value="Genomic_DNA"/>
</dbReference>
<reference evidence="1" key="1">
    <citation type="submission" date="2020-12" db="EMBL/GenBank/DDBJ databases">
        <title>WGS assembly of Carya illinoinensis cv. Pawnee.</title>
        <authorList>
            <person name="Platts A."/>
            <person name="Shu S."/>
            <person name="Wright S."/>
            <person name="Barry K."/>
            <person name="Edger P."/>
            <person name="Pires J.C."/>
            <person name="Schmutz J."/>
        </authorList>
    </citation>
    <scope>NUCLEOTIDE SEQUENCE</scope>
    <source>
        <tissue evidence="1">Leaf</tissue>
    </source>
</reference>
<protein>
    <submittedName>
        <fullName evidence="1">Uncharacterized protein</fullName>
    </submittedName>
</protein>
<gene>
    <name evidence="1" type="ORF">CIPAW_14G039400</name>
</gene>
<accession>A0A8T1NGB0</accession>
<dbReference type="Proteomes" id="UP000811609">
    <property type="component" value="Chromosome 14"/>
</dbReference>
<evidence type="ECO:0000313" key="2">
    <source>
        <dbReference type="Proteomes" id="UP000811609"/>
    </source>
</evidence>
<organism evidence="1 2">
    <name type="scientific">Carya illinoinensis</name>
    <name type="common">Pecan</name>
    <dbReference type="NCBI Taxonomy" id="32201"/>
    <lineage>
        <taxon>Eukaryota</taxon>
        <taxon>Viridiplantae</taxon>
        <taxon>Streptophyta</taxon>
        <taxon>Embryophyta</taxon>
        <taxon>Tracheophyta</taxon>
        <taxon>Spermatophyta</taxon>
        <taxon>Magnoliopsida</taxon>
        <taxon>eudicotyledons</taxon>
        <taxon>Gunneridae</taxon>
        <taxon>Pentapetalae</taxon>
        <taxon>rosids</taxon>
        <taxon>fabids</taxon>
        <taxon>Fagales</taxon>
        <taxon>Juglandaceae</taxon>
        <taxon>Carya</taxon>
    </lineage>
</organism>